<dbReference type="Gramene" id="RZC54898">
    <property type="protein sequence ID" value="RZC54898"/>
    <property type="gene ID" value="C5167_013758"/>
</dbReference>
<dbReference type="AlphaFoldDB" id="A0A4Y7J573"/>
<protein>
    <submittedName>
        <fullName evidence="1">Uncharacterized protein</fullName>
    </submittedName>
</protein>
<dbReference type="EMBL" id="CM010717">
    <property type="protein sequence ID" value="RZC54898.1"/>
    <property type="molecule type" value="Genomic_DNA"/>
</dbReference>
<organism evidence="1 2">
    <name type="scientific">Papaver somniferum</name>
    <name type="common">Opium poppy</name>
    <dbReference type="NCBI Taxonomy" id="3469"/>
    <lineage>
        <taxon>Eukaryota</taxon>
        <taxon>Viridiplantae</taxon>
        <taxon>Streptophyta</taxon>
        <taxon>Embryophyta</taxon>
        <taxon>Tracheophyta</taxon>
        <taxon>Spermatophyta</taxon>
        <taxon>Magnoliopsida</taxon>
        <taxon>Ranunculales</taxon>
        <taxon>Papaveraceae</taxon>
        <taxon>Papaveroideae</taxon>
        <taxon>Papaver</taxon>
    </lineage>
</organism>
<evidence type="ECO:0000313" key="2">
    <source>
        <dbReference type="Proteomes" id="UP000316621"/>
    </source>
</evidence>
<proteinExistence type="predicted"/>
<keyword evidence="2" id="KW-1185">Reference proteome</keyword>
<sequence length="66" mass="7567">MSAPVRCIDEIFALPHSSEEFKGLDLPPSGNDAWLYDGEDELKLAMVEREKELELYKLKESKGKRI</sequence>
<name>A0A4Y7J573_PAPSO</name>
<accession>A0A4Y7J573</accession>
<gene>
    <name evidence="1" type="ORF">C5167_013758</name>
</gene>
<dbReference type="STRING" id="3469.A0A4Y7J573"/>
<evidence type="ECO:0000313" key="1">
    <source>
        <dbReference type="EMBL" id="RZC54898.1"/>
    </source>
</evidence>
<reference evidence="1 2" key="1">
    <citation type="journal article" date="2018" name="Science">
        <title>The opium poppy genome and morphinan production.</title>
        <authorList>
            <person name="Guo L."/>
            <person name="Winzer T."/>
            <person name="Yang X."/>
            <person name="Li Y."/>
            <person name="Ning Z."/>
            <person name="He Z."/>
            <person name="Teodor R."/>
            <person name="Lu Y."/>
            <person name="Bowser T.A."/>
            <person name="Graham I.A."/>
            <person name="Ye K."/>
        </authorList>
    </citation>
    <scope>NUCLEOTIDE SEQUENCE [LARGE SCALE GENOMIC DNA]</scope>
    <source>
        <strain evidence="2">cv. HN1</strain>
        <tissue evidence="1">Leaves</tissue>
    </source>
</reference>
<dbReference type="Proteomes" id="UP000316621">
    <property type="component" value="Chromosome 3"/>
</dbReference>